<name>A0A2P5F7W6_TREOI</name>
<evidence type="ECO:0000313" key="3">
    <source>
        <dbReference type="Proteomes" id="UP000237000"/>
    </source>
</evidence>
<dbReference type="PANTHER" id="PTHR34792:SF1">
    <property type="entry name" value="OS02G0121500 PROTEIN"/>
    <property type="match status" value="1"/>
</dbReference>
<evidence type="ECO:0000313" key="2">
    <source>
        <dbReference type="EMBL" id="PON93885.1"/>
    </source>
</evidence>
<organism evidence="2 3">
    <name type="scientific">Trema orientale</name>
    <name type="common">Charcoal tree</name>
    <name type="synonym">Celtis orientalis</name>
    <dbReference type="NCBI Taxonomy" id="63057"/>
    <lineage>
        <taxon>Eukaryota</taxon>
        <taxon>Viridiplantae</taxon>
        <taxon>Streptophyta</taxon>
        <taxon>Embryophyta</taxon>
        <taxon>Tracheophyta</taxon>
        <taxon>Spermatophyta</taxon>
        <taxon>Magnoliopsida</taxon>
        <taxon>eudicotyledons</taxon>
        <taxon>Gunneridae</taxon>
        <taxon>Pentapetalae</taxon>
        <taxon>rosids</taxon>
        <taxon>fabids</taxon>
        <taxon>Rosales</taxon>
        <taxon>Cannabaceae</taxon>
        <taxon>Trema</taxon>
    </lineage>
</organism>
<feature type="region of interest" description="Disordered" evidence="1">
    <location>
        <begin position="314"/>
        <end position="337"/>
    </location>
</feature>
<reference evidence="3" key="1">
    <citation type="submission" date="2016-06" db="EMBL/GenBank/DDBJ databases">
        <title>Parallel loss of symbiosis genes in relatives of nitrogen-fixing non-legume Parasponia.</title>
        <authorList>
            <person name="Van Velzen R."/>
            <person name="Holmer R."/>
            <person name="Bu F."/>
            <person name="Rutten L."/>
            <person name="Van Zeijl A."/>
            <person name="Liu W."/>
            <person name="Santuari L."/>
            <person name="Cao Q."/>
            <person name="Sharma T."/>
            <person name="Shen D."/>
            <person name="Roswanjaya Y."/>
            <person name="Wardhani T."/>
            <person name="Kalhor M.S."/>
            <person name="Jansen J."/>
            <person name="Van den Hoogen J."/>
            <person name="Gungor B."/>
            <person name="Hartog M."/>
            <person name="Hontelez J."/>
            <person name="Verver J."/>
            <person name="Yang W.-C."/>
            <person name="Schijlen E."/>
            <person name="Repin R."/>
            <person name="Schilthuizen M."/>
            <person name="Schranz E."/>
            <person name="Heidstra R."/>
            <person name="Miyata K."/>
            <person name="Fedorova E."/>
            <person name="Kohlen W."/>
            <person name="Bisseling T."/>
            <person name="Smit S."/>
            <person name="Geurts R."/>
        </authorList>
    </citation>
    <scope>NUCLEOTIDE SEQUENCE [LARGE SCALE GENOMIC DNA]</scope>
    <source>
        <strain evidence="3">cv. RG33-2</strain>
    </source>
</reference>
<protein>
    <submittedName>
        <fullName evidence="2">Uncharacterized protein</fullName>
    </submittedName>
</protein>
<feature type="region of interest" description="Disordered" evidence="1">
    <location>
        <begin position="1"/>
        <end position="74"/>
    </location>
</feature>
<dbReference type="InterPro" id="IPR040305">
    <property type="entry name" value="At1g75730-like"/>
</dbReference>
<sequence>MDKPRPREVRRGATRFKHSRPKLSSGVVSVFSEKSKKEKVRKLSAVGRSSSRHEDCQMGFDASDREDELRTPTTSKRFKLSEMFSDDCNGVGHASVPRKLRSAIKNRGRDSISPPLPDSNKLNHTIAGIHSPKMSAMKKSKSNMKQRGYCLCPKRSVSGPITKDEEEVAETLYALAGMFSNKNSNDKSKQGHEAFVPKPLDLPALEEENRSAASLLMTDEATVPSSSVEKLAETVKVDSLNGPSSQVNLTSLDDSVPQVNLLTLSSSAKSEEQCDAKPMCSSVKFCTPSELQLDAGLKVPQQKEASLLEKKPEIGLGTATPMGSQTEPRNRAGESKKTGLALWPGLPSIVSQGAGVDDPCFPSTPAKIPTWLDVPFSAPRTSSVQDDSSRKVCKVTSDRKPAKRCATHVYISRLIQALKMSESKDRLTLPQNQMRPQEEGLKQGVSLTNNNIYGVKNGINGIVSASGVTNAIANENTDGVSSGALQQRLYQDRALSEQCALQKQGFDFLSLSAGGSSGLEVSDRSARTRNGFEPLSPLQVPYLHSRVQHQFRPPFSVPQSAYNSSAYPDHLSSARELHPCGSPFYSSQASSTALTKQQQQQQQHQRQRLWAAHYRPDDTSKTTVHFLNWQNGATTQRYQQQQQQQQQLMAITSSPFPSGKVLRQEYHMPSVYEEPGGGFRNSALPLQLLCNERL</sequence>
<feature type="compositionally biased region" description="Polar residues" evidence="1">
    <location>
        <begin position="585"/>
        <end position="596"/>
    </location>
</feature>
<dbReference type="FunCoup" id="A0A2P5F7W6">
    <property type="interactions" value="484"/>
</dbReference>
<dbReference type="PANTHER" id="PTHR34792">
    <property type="entry name" value="OS02G0121500 PROTEIN"/>
    <property type="match status" value="1"/>
</dbReference>
<dbReference type="EMBL" id="JXTC01000055">
    <property type="protein sequence ID" value="PON93885.1"/>
    <property type="molecule type" value="Genomic_DNA"/>
</dbReference>
<evidence type="ECO:0000256" key="1">
    <source>
        <dbReference type="SAM" id="MobiDB-lite"/>
    </source>
</evidence>
<dbReference type="Proteomes" id="UP000237000">
    <property type="component" value="Unassembled WGS sequence"/>
</dbReference>
<dbReference type="AlphaFoldDB" id="A0A2P5F7W6"/>
<comment type="caution">
    <text evidence="2">The sequence shown here is derived from an EMBL/GenBank/DDBJ whole genome shotgun (WGS) entry which is preliminary data.</text>
</comment>
<feature type="compositionally biased region" description="Basic and acidic residues" evidence="1">
    <location>
        <begin position="328"/>
        <end position="337"/>
    </location>
</feature>
<dbReference type="InParanoid" id="A0A2P5F7W6"/>
<proteinExistence type="predicted"/>
<gene>
    <name evidence="2" type="ORF">TorRG33x02_102750</name>
</gene>
<feature type="compositionally biased region" description="Basic residues" evidence="1">
    <location>
        <begin position="12"/>
        <end position="21"/>
    </location>
</feature>
<feature type="region of interest" description="Disordered" evidence="1">
    <location>
        <begin position="585"/>
        <end position="609"/>
    </location>
</feature>
<dbReference type="OrthoDB" id="778649at2759"/>
<feature type="compositionally biased region" description="Basic and acidic residues" evidence="1">
    <location>
        <begin position="1"/>
        <end position="11"/>
    </location>
</feature>
<accession>A0A2P5F7W6</accession>
<keyword evidence="3" id="KW-1185">Reference proteome</keyword>